<feature type="domain" description="IclR-ED" evidence="5">
    <location>
        <begin position="63"/>
        <end position="253"/>
    </location>
</feature>
<dbReference type="EMBL" id="BAAAZA010000029">
    <property type="protein sequence ID" value="GAA3892368.1"/>
    <property type="molecule type" value="Genomic_DNA"/>
</dbReference>
<dbReference type="Pfam" id="PF09339">
    <property type="entry name" value="HTH_IclR"/>
    <property type="match status" value="1"/>
</dbReference>
<dbReference type="PROSITE" id="PS51077">
    <property type="entry name" value="HTH_ICLR"/>
    <property type="match status" value="1"/>
</dbReference>
<dbReference type="InterPro" id="IPR036390">
    <property type="entry name" value="WH_DNA-bd_sf"/>
</dbReference>
<dbReference type="SUPFAM" id="SSF46785">
    <property type="entry name" value="Winged helix' DNA-binding domain"/>
    <property type="match status" value="1"/>
</dbReference>
<dbReference type="InterPro" id="IPR050707">
    <property type="entry name" value="HTH_MetabolicPath_Reg"/>
</dbReference>
<dbReference type="InterPro" id="IPR036388">
    <property type="entry name" value="WH-like_DNA-bd_sf"/>
</dbReference>
<organism evidence="6 7">
    <name type="scientific">Streptomyces lannensis</name>
    <dbReference type="NCBI Taxonomy" id="766498"/>
    <lineage>
        <taxon>Bacteria</taxon>
        <taxon>Bacillati</taxon>
        <taxon>Actinomycetota</taxon>
        <taxon>Actinomycetes</taxon>
        <taxon>Kitasatosporales</taxon>
        <taxon>Streptomycetaceae</taxon>
        <taxon>Streptomyces</taxon>
    </lineage>
</organism>
<evidence type="ECO:0000256" key="1">
    <source>
        <dbReference type="ARBA" id="ARBA00023015"/>
    </source>
</evidence>
<sequence length="264" mass="28399">MSTLTKAGQLLDLFTVAAPVWGVSEVAVSLGIPRSTAHSLLTGLTEIGLLQARRRGRYELGWRAFELGEVHRSSSALIPAAHPVMEDFVRRLGETVCLGVFLRGCVLFIDKVVGDDPLSVLGPRVGARYEAHGFASGRLLLADRPSVATERQLRARPLRGPITRLPVDIDALVRRLGDIRRTGLSFDHGETVQDVGCVATGVRGPHGEVVASLSISAPLRRFTRRESQLVVAVRGAAAQVTERLRALERPAGWRAPAVACVPSG</sequence>
<keyword evidence="2" id="KW-0238">DNA-binding</keyword>
<dbReference type="SMART" id="SM00346">
    <property type="entry name" value="HTH_ICLR"/>
    <property type="match status" value="1"/>
</dbReference>
<evidence type="ECO:0000313" key="7">
    <source>
        <dbReference type="Proteomes" id="UP001501563"/>
    </source>
</evidence>
<evidence type="ECO:0000259" key="5">
    <source>
        <dbReference type="PROSITE" id="PS51078"/>
    </source>
</evidence>
<evidence type="ECO:0000256" key="3">
    <source>
        <dbReference type="ARBA" id="ARBA00023163"/>
    </source>
</evidence>
<comment type="caution">
    <text evidence="6">The sequence shown here is derived from an EMBL/GenBank/DDBJ whole genome shotgun (WGS) entry which is preliminary data.</text>
</comment>
<evidence type="ECO:0000313" key="6">
    <source>
        <dbReference type="EMBL" id="GAA3892368.1"/>
    </source>
</evidence>
<dbReference type="PROSITE" id="PS51078">
    <property type="entry name" value="ICLR_ED"/>
    <property type="match status" value="1"/>
</dbReference>
<keyword evidence="7" id="KW-1185">Reference proteome</keyword>
<dbReference type="Gene3D" id="1.10.10.10">
    <property type="entry name" value="Winged helix-like DNA-binding domain superfamily/Winged helix DNA-binding domain"/>
    <property type="match status" value="1"/>
</dbReference>
<dbReference type="Gene3D" id="3.30.450.40">
    <property type="match status" value="1"/>
</dbReference>
<dbReference type="Proteomes" id="UP001501563">
    <property type="component" value="Unassembled WGS sequence"/>
</dbReference>
<dbReference type="InterPro" id="IPR014757">
    <property type="entry name" value="Tscrpt_reg_IclR_C"/>
</dbReference>
<reference evidence="7" key="1">
    <citation type="journal article" date="2019" name="Int. J. Syst. Evol. Microbiol.">
        <title>The Global Catalogue of Microorganisms (GCM) 10K type strain sequencing project: providing services to taxonomists for standard genome sequencing and annotation.</title>
        <authorList>
            <consortium name="The Broad Institute Genomics Platform"/>
            <consortium name="The Broad Institute Genome Sequencing Center for Infectious Disease"/>
            <person name="Wu L."/>
            <person name="Ma J."/>
        </authorList>
    </citation>
    <scope>NUCLEOTIDE SEQUENCE [LARGE SCALE GENOMIC DNA]</scope>
    <source>
        <strain evidence="7">JCM 16578</strain>
    </source>
</reference>
<dbReference type="PANTHER" id="PTHR30136:SF2">
    <property type="entry name" value="TRANSCRIPTIONAL REGULATOR ICLR"/>
    <property type="match status" value="1"/>
</dbReference>
<accession>A0ABP7L1E6</accession>
<gene>
    <name evidence="6" type="ORF">GCM10022207_70040</name>
</gene>
<proteinExistence type="predicted"/>
<protein>
    <submittedName>
        <fullName evidence="6">IclR family transcriptional regulator</fullName>
    </submittedName>
</protein>
<dbReference type="InterPro" id="IPR005471">
    <property type="entry name" value="Tscrpt_reg_IclR_N"/>
</dbReference>
<keyword evidence="1" id="KW-0805">Transcription regulation</keyword>
<dbReference type="PANTHER" id="PTHR30136">
    <property type="entry name" value="HELIX-TURN-HELIX TRANSCRIPTIONAL REGULATOR, ICLR FAMILY"/>
    <property type="match status" value="1"/>
</dbReference>
<dbReference type="Pfam" id="PF01614">
    <property type="entry name" value="IclR_C"/>
    <property type="match status" value="1"/>
</dbReference>
<evidence type="ECO:0000259" key="4">
    <source>
        <dbReference type="PROSITE" id="PS51077"/>
    </source>
</evidence>
<evidence type="ECO:0000256" key="2">
    <source>
        <dbReference type="ARBA" id="ARBA00023125"/>
    </source>
</evidence>
<dbReference type="InterPro" id="IPR029016">
    <property type="entry name" value="GAF-like_dom_sf"/>
</dbReference>
<feature type="domain" description="HTH iclR-type" evidence="4">
    <location>
        <begin position="1"/>
        <end position="62"/>
    </location>
</feature>
<keyword evidence="3" id="KW-0804">Transcription</keyword>
<dbReference type="SUPFAM" id="SSF55781">
    <property type="entry name" value="GAF domain-like"/>
    <property type="match status" value="1"/>
</dbReference>
<name>A0ABP7L1E6_9ACTN</name>
<dbReference type="RefSeq" id="WP_331264930.1">
    <property type="nucleotide sequence ID" value="NZ_BAAAZA010000029.1"/>
</dbReference>